<name>A0ABS4G0X9_9CLOT</name>
<dbReference type="InterPro" id="IPR025324">
    <property type="entry name" value="DUF4230"/>
</dbReference>
<gene>
    <name evidence="2" type="ORF">J2Z34_000663</name>
</gene>
<evidence type="ECO:0000313" key="3">
    <source>
        <dbReference type="Proteomes" id="UP001519271"/>
    </source>
</evidence>
<dbReference type="PROSITE" id="PS51257">
    <property type="entry name" value="PROKAR_LIPOPROTEIN"/>
    <property type="match status" value="1"/>
</dbReference>
<keyword evidence="1" id="KW-0732">Signal</keyword>
<sequence length="211" mass="23764">MNMIRKISMILLIMGMSCTFVSCSEQKEATLKLQESQMKSIAQLATMECYYHNVAKFKEDAGGIFPWNKDKHFWIEYSGSVKIGIDASLVKIDIDDDIIKIQIPEAKVLSYEANQETITEDSFIVAEDSAKITAEDETKAFEEAQKNMVLEVSRDSTLMASAQQRAQKIIEEYIDSIGKAVGREYRVEWEYLTDISSGTESTNPSEGNPDS</sequence>
<organism evidence="2 3">
    <name type="scientific">Youngiibacter multivorans</name>
    <dbReference type="NCBI Taxonomy" id="937251"/>
    <lineage>
        <taxon>Bacteria</taxon>
        <taxon>Bacillati</taxon>
        <taxon>Bacillota</taxon>
        <taxon>Clostridia</taxon>
        <taxon>Eubacteriales</taxon>
        <taxon>Clostridiaceae</taxon>
        <taxon>Youngiibacter</taxon>
    </lineage>
</organism>
<feature type="chain" id="PRO_5047015573" evidence="1">
    <location>
        <begin position="25"/>
        <end position="211"/>
    </location>
</feature>
<reference evidence="2 3" key="1">
    <citation type="submission" date="2021-03" db="EMBL/GenBank/DDBJ databases">
        <title>Genomic Encyclopedia of Type Strains, Phase IV (KMG-IV): sequencing the most valuable type-strain genomes for metagenomic binning, comparative biology and taxonomic classification.</title>
        <authorList>
            <person name="Goeker M."/>
        </authorList>
    </citation>
    <scope>NUCLEOTIDE SEQUENCE [LARGE SCALE GENOMIC DNA]</scope>
    <source>
        <strain evidence="2 3">DSM 6139</strain>
    </source>
</reference>
<proteinExistence type="predicted"/>
<accession>A0ABS4G0X9</accession>
<dbReference type="Proteomes" id="UP001519271">
    <property type="component" value="Unassembled WGS sequence"/>
</dbReference>
<dbReference type="Pfam" id="PF14014">
    <property type="entry name" value="DUF4230"/>
    <property type="match status" value="1"/>
</dbReference>
<dbReference type="EMBL" id="JAGGKC010000004">
    <property type="protein sequence ID" value="MBP1918191.1"/>
    <property type="molecule type" value="Genomic_DNA"/>
</dbReference>
<dbReference type="RefSeq" id="WP_209458435.1">
    <property type="nucleotide sequence ID" value="NZ_JAGGKC010000004.1"/>
</dbReference>
<feature type="signal peptide" evidence="1">
    <location>
        <begin position="1"/>
        <end position="24"/>
    </location>
</feature>
<evidence type="ECO:0000256" key="1">
    <source>
        <dbReference type="SAM" id="SignalP"/>
    </source>
</evidence>
<protein>
    <submittedName>
        <fullName evidence="2">Sorbitol-specific phosphotransferase system component IIBC</fullName>
    </submittedName>
</protein>
<evidence type="ECO:0000313" key="2">
    <source>
        <dbReference type="EMBL" id="MBP1918191.1"/>
    </source>
</evidence>
<keyword evidence="3" id="KW-1185">Reference proteome</keyword>
<comment type="caution">
    <text evidence="2">The sequence shown here is derived from an EMBL/GenBank/DDBJ whole genome shotgun (WGS) entry which is preliminary data.</text>
</comment>